<gene>
    <name evidence="1" type="ORF">C7459_12720</name>
</gene>
<comment type="caution">
    <text evidence="1">The sequence shown here is derived from an EMBL/GenBank/DDBJ whole genome shotgun (WGS) entry which is preliminary data.</text>
</comment>
<organism evidence="1 2">
    <name type="scientific">Tumebacillus permanentifrigoris</name>
    <dbReference type="NCBI Taxonomy" id="378543"/>
    <lineage>
        <taxon>Bacteria</taxon>
        <taxon>Bacillati</taxon>
        <taxon>Bacillota</taxon>
        <taxon>Bacilli</taxon>
        <taxon>Bacillales</taxon>
        <taxon>Alicyclobacillaceae</taxon>
        <taxon>Tumebacillus</taxon>
    </lineage>
</organism>
<accession>A0A316D6Y5</accession>
<dbReference type="RefSeq" id="WP_170119601.1">
    <property type="nucleotide sequence ID" value="NZ_QGGL01000027.1"/>
</dbReference>
<evidence type="ECO:0000313" key="2">
    <source>
        <dbReference type="Proteomes" id="UP000245634"/>
    </source>
</evidence>
<evidence type="ECO:0000313" key="1">
    <source>
        <dbReference type="EMBL" id="PWK05088.1"/>
    </source>
</evidence>
<dbReference type="EMBL" id="QGGL01000027">
    <property type="protein sequence ID" value="PWK05088.1"/>
    <property type="molecule type" value="Genomic_DNA"/>
</dbReference>
<proteinExistence type="predicted"/>
<protein>
    <submittedName>
        <fullName evidence="1">Uncharacterized protein</fullName>
    </submittedName>
</protein>
<name>A0A316D6Y5_9BACL</name>
<dbReference type="AlphaFoldDB" id="A0A316D6Y5"/>
<reference evidence="1 2" key="1">
    <citation type="submission" date="2018-05" db="EMBL/GenBank/DDBJ databases">
        <title>Genomic Encyclopedia of Type Strains, Phase IV (KMG-IV): sequencing the most valuable type-strain genomes for metagenomic binning, comparative biology and taxonomic classification.</title>
        <authorList>
            <person name="Goeker M."/>
        </authorList>
    </citation>
    <scope>NUCLEOTIDE SEQUENCE [LARGE SCALE GENOMIC DNA]</scope>
    <source>
        <strain evidence="1 2">DSM 18773</strain>
    </source>
</reference>
<keyword evidence="2" id="KW-1185">Reference proteome</keyword>
<dbReference type="Proteomes" id="UP000245634">
    <property type="component" value="Unassembled WGS sequence"/>
</dbReference>
<sequence length="57" mass="6121">MKKIGAAIFCLFVVGALLLGKTQLAFDAPIEPYSLKKVVFDVPIDPYGKIAIVANRG</sequence>